<dbReference type="Pfam" id="PF14238">
    <property type="entry name" value="DUF4340"/>
    <property type="match status" value="1"/>
</dbReference>
<evidence type="ECO:0000313" key="4">
    <source>
        <dbReference type="Proteomes" id="UP000295399"/>
    </source>
</evidence>
<dbReference type="OrthoDB" id="7359157at2"/>
<reference evidence="3 4" key="1">
    <citation type="submission" date="2019-03" db="EMBL/GenBank/DDBJ databases">
        <title>Genomic Encyclopedia of Type Strains, Phase IV (KMG-IV): sequencing the most valuable type-strain genomes for metagenomic binning, comparative biology and taxonomic classification.</title>
        <authorList>
            <person name="Goeker M."/>
        </authorList>
    </citation>
    <scope>NUCLEOTIDE SEQUENCE [LARGE SCALE GENOMIC DNA]</scope>
    <source>
        <strain evidence="3 4">DSM 2132</strain>
    </source>
</reference>
<evidence type="ECO:0000256" key="1">
    <source>
        <dbReference type="SAM" id="MobiDB-lite"/>
    </source>
</evidence>
<protein>
    <submittedName>
        <fullName evidence="3">Uncharacterized protein DUF4340</fullName>
    </submittedName>
</protein>
<accession>A0A4R2PDU5</accession>
<keyword evidence="4" id="KW-1185">Reference proteome</keyword>
<gene>
    <name evidence="3" type="ORF">EV659_10723</name>
</gene>
<feature type="compositionally biased region" description="Basic and acidic residues" evidence="1">
    <location>
        <begin position="334"/>
        <end position="344"/>
    </location>
</feature>
<feature type="compositionally biased region" description="Basic and acidic residues" evidence="1">
    <location>
        <begin position="352"/>
        <end position="364"/>
    </location>
</feature>
<comment type="caution">
    <text evidence="3">The sequence shown here is derived from an EMBL/GenBank/DDBJ whole genome shotgun (WGS) entry which is preliminary data.</text>
</comment>
<proteinExistence type="predicted"/>
<dbReference type="AlphaFoldDB" id="A0A4R2PDU5"/>
<dbReference type="InterPro" id="IPR025641">
    <property type="entry name" value="DUF4340"/>
</dbReference>
<feature type="region of interest" description="Disordered" evidence="1">
    <location>
        <begin position="334"/>
        <end position="376"/>
    </location>
</feature>
<dbReference type="Proteomes" id="UP000295399">
    <property type="component" value="Unassembled WGS sequence"/>
</dbReference>
<dbReference type="EMBL" id="SLXO01000007">
    <property type="protein sequence ID" value="TCP33413.1"/>
    <property type="molecule type" value="Genomic_DNA"/>
</dbReference>
<name>A0A4R2PDU5_RHOSA</name>
<sequence length="376" mass="40749">MTMSQKETTVLGFVTLLAVLWAIWVLFGERPAPPPSSRALFPVLDQKIDQVGRITVTGPDNSVSMVKRDGVWQVGERRWYPARRDQVVDLLRGIVAAERLQEKTADPDLLPKVGLGEENAKLLRLLDAQGQPLAVLYVGQRETGSVDRDSETFVRRPEEAASWTVSNLPRLSPDPIDWLDKDVFDMNRARVAELSVAHPDGEAVRIVRDAETGDFVPADLAEGETVAPGGKAGAAVTALTFINLKDVAPAKDKRIEGEPVVVTLTAKDGLVVTARVWPRDDAAWVALDASVDGARIAAEADGGAEARRAEIEQEAQTLNARWSGWIYALPAYKGDDLTPRRDDLIDADTGTDPDKSADPDKGADDAAQPDAGEPRP</sequence>
<evidence type="ECO:0000313" key="3">
    <source>
        <dbReference type="EMBL" id="TCP33413.1"/>
    </source>
</evidence>
<evidence type="ECO:0000259" key="2">
    <source>
        <dbReference type="Pfam" id="PF14238"/>
    </source>
</evidence>
<feature type="domain" description="DUF4340" evidence="2">
    <location>
        <begin position="72"/>
        <end position="253"/>
    </location>
</feature>
<dbReference type="RefSeq" id="WP_132708700.1">
    <property type="nucleotide sequence ID" value="NZ_JACIGF010000007.1"/>
</dbReference>
<dbReference type="InParanoid" id="A0A4R2PDU5"/>
<organism evidence="3 4">
    <name type="scientific">Rhodothalassium salexigens DSM 2132</name>
    <dbReference type="NCBI Taxonomy" id="1188247"/>
    <lineage>
        <taxon>Bacteria</taxon>
        <taxon>Pseudomonadati</taxon>
        <taxon>Pseudomonadota</taxon>
        <taxon>Alphaproteobacteria</taxon>
        <taxon>Rhodothalassiales</taxon>
        <taxon>Rhodothalassiaceae</taxon>
        <taxon>Rhodothalassium</taxon>
    </lineage>
</organism>